<keyword evidence="2" id="KW-0812">Transmembrane</keyword>
<reference evidence="3" key="1">
    <citation type="submission" date="2022-06" db="EMBL/GenBank/DDBJ databases">
        <title>Aquibacillus sp. a new bacterium isolated from soil saline samples.</title>
        <authorList>
            <person name="Galisteo C."/>
            <person name="De La Haba R."/>
            <person name="Sanchez-Porro C."/>
            <person name="Ventosa A."/>
        </authorList>
    </citation>
    <scope>NUCLEOTIDE SEQUENCE</scope>
    <source>
        <strain evidence="3">JCM 12387</strain>
    </source>
</reference>
<dbReference type="RefSeq" id="WP_259871662.1">
    <property type="nucleotide sequence ID" value="NZ_JAMQJZ010000009.1"/>
</dbReference>
<evidence type="ECO:0000256" key="2">
    <source>
        <dbReference type="SAM" id="Phobius"/>
    </source>
</evidence>
<evidence type="ECO:0000256" key="1">
    <source>
        <dbReference type="SAM" id="MobiDB-lite"/>
    </source>
</evidence>
<sequence length="76" mass="8399">METFLRGSLYITVGVIFLLLFAIITDIRLNIPYFLFIPFVLFAFLIASKKANLEGGDGGGVTDHSGYSYNESGEDE</sequence>
<gene>
    <name evidence="3" type="ORF">NC661_12615</name>
</gene>
<evidence type="ECO:0000313" key="4">
    <source>
        <dbReference type="Proteomes" id="UP001145072"/>
    </source>
</evidence>
<keyword evidence="4" id="KW-1185">Reference proteome</keyword>
<dbReference type="AlphaFoldDB" id="A0A9X3WPT1"/>
<name>A0A9X3WPT1_9BACI</name>
<keyword evidence="2" id="KW-1133">Transmembrane helix</keyword>
<organism evidence="3 4">
    <name type="scientific">Aquibacillus koreensis</name>
    <dbReference type="NCBI Taxonomy" id="279446"/>
    <lineage>
        <taxon>Bacteria</taxon>
        <taxon>Bacillati</taxon>
        <taxon>Bacillota</taxon>
        <taxon>Bacilli</taxon>
        <taxon>Bacillales</taxon>
        <taxon>Bacillaceae</taxon>
        <taxon>Aquibacillus</taxon>
    </lineage>
</organism>
<feature type="region of interest" description="Disordered" evidence="1">
    <location>
        <begin position="53"/>
        <end position="76"/>
    </location>
</feature>
<comment type="caution">
    <text evidence="3">The sequence shown here is derived from an EMBL/GenBank/DDBJ whole genome shotgun (WGS) entry which is preliminary data.</text>
</comment>
<protein>
    <submittedName>
        <fullName evidence="3">Uncharacterized protein</fullName>
    </submittedName>
</protein>
<dbReference type="Proteomes" id="UP001145072">
    <property type="component" value="Unassembled WGS sequence"/>
</dbReference>
<feature type="transmembrane region" description="Helical" evidence="2">
    <location>
        <begin position="7"/>
        <end position="25"/>
    </location>
</feature>
<accession>A0A9X3WPT1</accession>
<feature type="compositionally biased region" description="Polar residues" evidence="1">
    <location>
        <begin position="65"/>
        <end position="76"/>
    </location>
</feature>
<feature type="transmembrane region" description="Helical" evidence="2">
    <location>
        <begin position="31"/>
        <end position="47"/>
    </location>
</feature>
<proteinExistence type="predicted"/>
<keyword evidence="2" id="KW-0472">Membrane</keyword>
<evidence type="ECO:0000313" key="3">
    <source>
        <dbReference type="EMBL" id="MDC3421214.1"/>
    </source>
</evidence>
<dbReference type="EMBL" id="JAMQJZ010000009">
    <property type="protein sequence ID" value="MDC3421214.1"/>
    <property type="molecule type" value="Genomic_DNA"/>
</dbReference>